<reference evidence="1 2" key="1">
    <citation type="submission" date="2016-02" db="EMBL/GenBank/DDBJ databases">
        <title>Complete Genome Sequence of Weissella jogaejeotgali FOL01.</title>
        <authorList>
            <person name="Lee J.-H."/>
            <person name="Ku H.-J."/>
        </authorList>
    </citation>
    <scope>NUCLEOTIDE SEQUENCE [LARGE SCALE GENOMIC DNA]</scope>
    <source>
        <strain evidence="1 2">FOL01</strain>
    </source>
</reference>
<dbReference type="AlphaFoldDB" id="A0A1L6RE20"/>
<dbReference type="EMBL" id="CP014332">
    <property type="protein sequence ID" value="APS42783.1"/>
    <property type="molecule type" value="Genomic_DNA"/>
</dbReference>
<proteinExistence type="predicted"/>
<dbReference type="RefSeq" id="WP_075270504.1">
    <property type="nucleotide sequence ID" value="NZ_CP014332.1"/>
</dbReference>
<evidence type="ECO:0000313" key="2">
    <source>
        <dbReference type="Proteomes" id="UP000185473"/>
    </source>
</evidence>
<name>A0A1L6RE20_9LACO</name>
<sequence length="230" mass="26281">MTTRLISKASLVSALVGGAVLGGLAITPTTLVSADTTASTTQQVNTQQDTRTGYVYSPEVSTANGGYNWLENGQPYTGMRYYAGSYYWFTNGVRQNNQWAKAYGLTYYLDSNGRAVQGYQFINGQAYFFGSNGTYYLREEVPSGYINFEGVGWRWIEDGKLYTGFRMLNSRYNYFENGVRQTNRWVEAYGNKYYIENDGQPVQGYHVIDGHTYYFGKDNTYYLRYMMPDE</sequence>
<dbReference type="OrthoDB" id="2143025at2"/>
<evidence type="ECO:0000313" key="1">
    <source>
        <dbReference type="EMBL" id="APS42783.1"/>
    </source>
</evidence>
<organism evidence="1 2">
    <name type="scientific">Weissella jogaejeotgali</name>
    <dbReference type="NCBI Taxonomy" id="1631871"/>
    <lineage>
        <taxon>Bacteria</taxon>
        <taxon>Bacillati</taxon>
        <taxon>Bacillota</taxon>
        <taxon>Bacilli</taxon>
        <taxon>Lactobacillales</taxon>
        <taxon>Lactobacillaceae</taxon>
        <taxon>Weissella</taxon>
    </lineage>
</organism>
<dbReference type="STRING" id="1631871.FOL01_1924"/>
<accession>A0A1L6RE20</accession>
<dbReference type="Proteomes" id="UP000185473">
    <property type="component" value="Chromosome"/>
</dbReference>
<dbReference type="Gene3D" id="2.10.270.10">
    <property type="entry name" value="Cholin Binding"/>
    <property type="match status" value="2"/>
</dbReference>
<gene>
    <name evidence="1" type="ORF">FOL01_1924</name>
</gene>
<dbReference type="KEGG" id="wjo:FOL01_1924"/>
<keyword evidence="2" id="KW-1185">Reference proteome</keyword>
<protein>
    <submittedName>
        <fullName evidence="1">Fructosyltransfearse Ftf</fullName>
    </submittedName>
</protein>
<dbReference type="SUPFAM" id="SSF69360">
    <property type="entry name" value="Cell wall binding repeat"/>
    <property type="match status" value="1"/>
</dbReference>